<dbReference type="Proteomes" id="UP000010824">
    <property type="component" value="Chromosome"/>
</dbReference>
<dbReference type="STRING" id="593750.Metfor_2696"/>
<dbReference type="Gene3D" id="3.30.70.60">
    <property type="match status" value="1"/>
</dbReference>
<dbReference type="SUPFAM" id="SSF54984">
    <property type="entry name" value="eEF-1beta-like"/>
    <property type="match status" value="1"/>
</dbReference>
<sequence>MGSVAVIMRVMPESPEVNLDELKKALKEKLPGIQDVKEEPIGFGLKAIKFAAIVNDAGGETDMLEKTIGAIPGVERAEIIEVTLT</sequence>
<evidence type="ECO:0000256" key="3">
    <source>
        <dbReference type="ARBA" id="ARBA00017600"/>
    </source>
</evidence>
<reference evidence="9 10" key="2">
    <citation type="journal article" date="2014" name="Genome Announc.">
        <title>Complete Genome Sequence of Methanoregula formicica SMSPT, a Mesophilic Hydrogenotrophic Methanogen Isolated from a Methanogenic Upflow Anaerobic Sludge Blanket Reactor.</title>
        <authorList>
            <person name="Yamamoto K."/>
            <person name="Tamaki H."/>
            <person name="Cadillo-Quiroz H."/>
            <person name="Imachi H."/>
            <person name="Kyrpides N."/>
            <person name="Woyke T."/>
            <person name="Goodwin L."/>
            <person name="Zinder S.H."/>
            <person name="Kamagata Y."/>
            <person name="Liu W.T."/>
        </authorList>
    </citation>
    <scope>NUCLEOTIDE SEQUENCE [LARGE SCALE GENOMIC DNA]</scope>
    <source>
        <strain evidence="10">DSM 22288 / NBRC 105244 / SMSP</strain>
    </source>
</reference>
<organism evidence="9 10">
    <name type="scientific">Methanoregula formicica (strain DSM 22288 / NBRC 105244 / SMSP)</name>
    <dbReference type="NCBI Taxonomy" id="593750"/>
    <lineage>
        <taxon>Archaea</taxon>
        <taxon>Methanobacteriati</taxon>
        <taxon>Methanobacteriota</taxon>
        <taxon>Stenosarchaea group</taxon>
        <taxon>Methanomicrobia</taxon>
        <taxon>Methanomicrobiales</taxon>
        <taxon>Methanoregulaceae</taxon>
        <taxon>Methanoregula</taxon>
    </lineage>
</organism>
<keyword evidence="4 7" id="KW-0251">Elongation factor</keyword>
<keyword evidence="5 7" id="KW-0648">Protein biosynthesis</keyword>
<keyword evidence="10" id="KW-1185">Reference proteome</keyword>
<evidence type="ECO:0000256" key="1">
    <source>
        <dbReference type="ARBA" id="ARBA00003815"/>
    </source>
</evidence>
<dbReference type="AlphaFoldDB" id="L0HKW0"/>
<comment type="similarity">
    <text evidence="2 7">Belongs to the EF-1-beta/EF-1-delta family.</text>
</comment>
<dbReference type="NCBIfam" id="NF001670">
    <property type="entry name" value="PRK00435.1"/>
    <property type="match status" value="1"/>
</dbReference>
<dbReference type="HAMAP" id="MF_00043">
    <property type="entry name" value="EF1_beta"/>
    <property type="match status" value="1"/>
</dbReference>
<name>L0HKW0_METFS</name>
<dbReference type="HOGENOM" id="CLU_165896_2_0_2"/>
<dbReference type="GeneID" id="14308479"/>
<dbReference type="eggNOG" id="arCOG01988">
    <property type="taxonomic scope" value="Archaea"/>
</dbReference>
<dbReference type="GO" id="GO:0003746">
    <property type="term" value="F:translation elongation factor activity"/>
    <property type="evidence" value="ECO:0007669"/>
    <property type="project" value="UniProtKB-UniRule"/>
</dbReference>
<dbReference type="InParanoid" id="L0HKW0"/>
<evidence type="ECO:0000256" key="2">
    <source>
        <dbReference type="ARBA" id="ARBA00007411"/>
    </source>
</evidence>
<evidence type="ECO:0000313" key="9">
    <source>
        <dbReference type="EMBL" id="AGB03684.1"/>
    </source>
</evidence>
<evidence type="ECO:0000256" key="5">
    <source>
        <dbReference type="ARBA" id="ARBA00022917"/>
    </source>
</evidence>
<protein>
    <recommendedName>
        <fullName evidence="3 7">Elongation factor 1-beta</fullName>
        <shortName evidence="7">EF-1-beta</shortName>
    </recommendedName>
    <alternativeName>
        <fullName evidence="6 7">aEF-1beta</fullName>
    </alternativeName>
</protein>
<comment type="function">
    <text evidence="1 7">Promotes the exchange of GDP for GTP in EF-1-alpha/GDP, thus allowing the regeneration of EF-1-alpha/GTP that could then be used to form the ternary complex EF-1-alpha/GTP/AAtRNA.</text>
</comment>
<dbReference type="NCBIfam" id="TIGR00489">
    <property type="entry name" value="aEF-1_beta"/>
    <property type="match status" value="1"/>
</dbReference>
<proteinExistence type="inferred from homology"/>
<dbReference type="PIRSF" id="PIRSF006521">
    <property type="entry name" value="Transl_elong_EF1B_B_arc"/>
    <property type="match status" value="1"/>
</dbReference>
<dbReference type="CDD" id="cd00292">
    <property type="entry name" value="EF1B"/>
    <property type="match status" value="1"/>
</dbReference>
<evidence type="ECO:0000256" key="7">
    <source>
        <dbReference type="HAMAP-Rule" id="MF_00043"/>
    </source>
</evidence>
<gene>
    <name evidence="7" type="primary">ef1b</name>
    <name evidence="9" type="ordered locus">Metfor_2696</name>
</gene>
<evidence type="ECO:0000259" key="8">
    <source>
        <dbReference type="SMART" id="SM00888"/>
    </source>
</evidence>
<evidence type="ECO:0000256" key="6">
    <source>
        <dbReference type="ARBA" id="ARBA00032274"/>
    </source>
</evidence>
<dbReference type="KEGG" id="mfo:Metfor_2696"/>
<dbReference type="SMART" id="SM00888">
    <property type="entry name" value="EF1_GNE"/>
    <property type="match status" value="1"/>
</dbReference>
<reference evidence="10" key="1">
    <citation type="submission" date="2011-12" db="EMBL/GenBank/DDBJ databases">
        <title>Complete sequence of Methanoregula formicicum SMSP.</title>
        <authorList>
            <person name="Lucas S."/>
            <person name="Han J."/>
            <person name="Lapidus A."/>
            <person name="Cheng J.-F."/>
            <person name="Goodwin L."/>
            <person name="Pitluck S."/>
            <person name="Peters L."/>
            <person name="Ovchinnikova G."/>
            <person name="Teshima H."/>
            <person name="Detter J.C."/>
            <person name="Han C."/>
            <person name="Tapia R."/>
            <person name="Land M."/>
            <person name="Hauser L."/>
            <person name="Kyrpides N."/>
            <person name="Ivanova N."/>
            <person name="Pagani I."/>
            <person name="Imachi H."/>
            <person name="Tamaki H."/>
            <person name="Sekiguchi Y."/>
            <person name="Kamagata Y."/>
            <person name="Cadillo-Quiroz H."/>
            <person name="Zinder S."/>
            <person name="Liu W.-T."/>
            <person name="Woyke T."/>
        </authorList>
    </citation>
    <scope>NUCLEOTIDE SEQUENCE [LARGE SCALE GENOMIC DNA]</scope>
    <source>
        <strain evidence="10">DSM 22288 / NBRC 105244 / SMSP</strain>
    </source>
</reference>
<dbReference type="InterPro" id="IPR014038">
    <property type="entry name" value="EF1B_bsu/dsu_GNE"/>
</dbReference>
<evidence type="ECO:0000313" key="10">
    <source>
        <dbReference type="Proteomes" id="UP000010824"/>
    </source>
</evidence>
<dbReference type="FunCoup" id="L0HKW0">
    <property type="interactions" value="6"/>
</dbReference>
<dbReference type="EMBL" id="CP003167">
    <property type="protein sequence ID" value="AGB03684.1"/>
    <property type="molecule type" value="Genomic_DNA"/>
</dbReference>
<dbReference type="InterPro" id="IPR004542">
    <property type="entry name" value="Transl_elong_EF1B_B_arc"/>
</dbReference>
<dbReference type="PANTHER" id="PTHR39647">
    <property type="entry name" value="ELONGATION FACTOR 1-BETA"/>
    <property type="match status" value="1"/>
</dbReference>
<dbReference type="PANTHER" id="PTHR39647:SF1">
    <property type="entry name" value="ELONGATION FACTOR 1-BETA"/>
    <property type="match status" value="1"/>
</dbReference>
<dbReference type="InterPro" id="IPR014717">
    <property type="entry name" value="Transl_elong_EF1B/ribsomal_bS6"/>
</dbReference>
<feature type="domain" description="Translation elongation factor EF1B beta/delta subunit guanine nucleotide exchange" evidence="8">
    <location>
        <begin position="3"/>
        <end position="85"/>
    </location>
</feature>
<evidence type="ECO:0000256" key="4">
    <source>
        <dbReference type="ARBA" id="ARBA00022768"/>
    </source>
</evidence>
<dbReference type="RefSeq" id="WP_015286646.1">
    <property type="nucleotide sequence ID" value="NC_019943.1"/>
</dbReference>
<dbReference type="InterPro" id="IPR036219">
    <property type="entry name" value="eEF-1beta-like_sf"/>
</dbReference>
<accession>L0HKW0</accession>
<dbReference type="OrthoDB" id="84643at2157"/>
<dbReference type="Pfam" id="PF00736">
    <property type="entry name" value="EF1_GNE"/>
    <property type="match status" value="1"/>
</dbReference>